<reference evidence="1 2" key="1">
    <citation type="journal article" date="2019" name="Nat. Ecol. Evol.">
        <title>Megaphylogeny resolves global patterns of mushroom evolution.</title>
        <authorList>
            <person name="Varga T."/>
            <person name="Krizsan K."/>
            <person name="Foldi C."/>
            <person name="Dima B."/>
            <person name="Sanchez-Garcia M."/>
            <person name="Sanchez-Ramirez S."/>
            <person name="Szollosi G.J."/>
            <person name="Szarkandi J.G."/>
            <person name="Papp V."/>
            <person name="Albert L."/>
            <person name="Andreopoulos W."/>
            <person name="Angelini C."/>
            <person name="Antonin V."/>
            <person name="Barry K.W."/>
            <person name="Bougher N.L."/>
            <person name="Buchanan P."/>
            <person name="Buyck B."/>
            <person name="Bense V."/>
            <person name="Catcheside P."/>
            <person name="Chovatia M."/>
            <person name="Cooper J."/>
            <person name="Damon W."/>
            <person name="Desjardin D."/>
            <person name="Finy P."/>
            <person name="Geml J."/>
            <person name="Haridas S."/>
            <person name="Hughes K."/>
            <person name="Justo A."/>
            <person name="Karasinski D."/>
            <person name="Kautmanova I."/>
            <person name="Kiss B."/>
            <person name="Kocsube S."/>
            <person name="Kotiranta H."/>
            <person name="LaButti K.M."/>
            <person name="Lechner B.E."/>
            <person name="Liimatainen K."/>
            <person name="Lipzen A."/>
            <person name="Lukacs Z."/>
            <person name="Mihaltcheva S."/>
            <person name="Morgado L.N."/>
            <person name="Niskanen T."/>
            <person name="Noordeloos M.E."/>
            <person name="Ohm R.A."/>
            <person name="Ortiz-Santana B."/>
            <person name="Ovrebo C."/>
            <person name="Racz N."/>
            <person name="Riley R."/>
            <person name="Savchenko A."/>
            <person name="Shiryaev A."/>
            <person name="Soop K."/>
            <person name="Spirin V."/>
            <person name="Szebenyi C."/>
            <person name="Tomsovsky M."/>
            <person name="Tulloss R.E."/>
            <person name="Uehling J."/>
            <person name="Grigoriev I.V."/>
            <person name="Vagvolgyi C."/>
            <person name="Papp T."/>
            <person name="Martin F.M."/>
            <person name="Miettinen O."/>
            <person name="Hibbett D.S."/>
            <person name="Nagy L.G."/>
        </authorList>
    </citation>
    <scope>NUCLEOTIDE SEQUENCE [LARGE SCALE GENOMIC DNA]</scope>
    <source>
        <strain evidence="1 2">CBS 121175</strain>
    </source>
</reference>
<protein>
    <recommendedName>
        <fullName evidence="3">F-box domain-containing protein</fullName>
    </recommendedName>
</protein>
<organism evidence="1 2">
    <name type="scientific">Coprinopsis marcescibilis</name>
    <name type="common">Agaric fungus</name>
    <name type="synonym">Psathyrella marcescibilis</name>
    <dbReference type="NCBI Taxonomy" id="230819"/>
    <lineage>
        <taxon>Eukaryota</taxon>
        <taxon>Fungi</taxon>
        <taxon>Dikarya</taxon>
        <taxon>Basidiomycota</taxon>
        <taxon>Agaricomycotina</taxon>
        <taxon>Agaricomycetes</taxon>
        <taxon>Agaricomycetidae</taxon>
        <taxon>Agaricales</taxon>
        <taxon>Agaricineae</taxon>
        <taxon>Psathyrellaceae</taxon>
        <taxon>Coprinopsis</taxon>
    </lineage>
</organism>
<evidence type="ECO:0000313" key="2">
    <source>
        <dbReference type="Proteomes" id="UP000307440"/>
    </source>
</evidence>
<keyword evidence="2" id="KW-1185">Reference proteome</keyword>
<dbReference type="AlphaFoldDB" id="A0A5C3KMN9"/>
<dbReference type="SUPFAM" id="SSF52047">
    <property type="entry name" value="RNI-like"/>
    <property type="match status" value="1"/>
</dbReference>
<sequence>MHVNEIPPETLALTFELGITAWGIKFLPPICQVCKSWNIIASTTPRLWGIIDLDRRPNLELVNSQISHAKSAPLTIFMAPAVGQWTKRSRGTVDRLLQLSQNWISASVPFSVFNQRSWPEDYPNLEELALSAKRRSNVSPDVALHGGSQQIHRQKTRLRRLTTEFMDKPSMLPLLSSAITSLSFISRESEKFEIEDILGILSLVPNVQTLRLLNIHPKKFQPSARIVTLPHLTTLETSWLKYTGTVLASVRAPALQSLTIERFYYRSYNYDPAIYTLSPFFSQWSDPQFTPTKLHTLKFAASIRSSDIPYLARFLARLPNLVRLILEDIEEVDSSKSLAEALSTRSAMAPSPDSSSATSGFGAGPDGHELQWLCPSLMVLHLESDDLHLEDLIRVVLARGVKSTTGPSVLQGGCPKRLRDIAGLICTAGREDERRHLESLVDSVDCSIGVDDIHLRHQPISAYLERYRQCDIVARRSAD</sequence>
<dbReference type="OrthoDB" id="3062612at2759"/>
<accession>A0A5C3KMN9</accession>
<gene>
    <name evidence="1" type="ORF">FA15DRAFT_658104</name>
</gene>
<evidence type="ECO:0000313" key="1">
    <source>
        <dbReference type="EMBL" id="TFK21709.1"/>
    </source>
</evidence>
<dbReference type="Proteomes" id="UP000307440">
    <property type="component" value="Unassembled WGS sequence"/>
</dbReference>
<name>A0A5C3KMN9_COPMA</name>
<evidence type="ECO:0008006" key="3">
    <source>
        <dbReference type="Google" id="ProtNLM"/>
    </source>
</evidence>
<proteinExistence type="predicted"/>
<dbReference type="InterPro" id="IPR032675">
    <property type="entry name" value="LRR_dom_sf"/>
</dbReference>
<dbReference type="Gene3D" id="3.80.10.10">
    <property type="entry name" value="Ribonuclease Inhibitor"/>
    <property type="match status" value="1"/>
</dbReference>
<dbReference type="EMBL" id="ML210260">
    <property type="protein sequence ID" value="TFK21709.1"/>
    <property type="molecule type" value="Genomic_DNA"/>
</dbReference>